<dbReference type="AlphaFoldDB" id="A0A843Z2I5"/>
<dbReference type="Pfam" id="PF12806">
    <property type="entry name" value="Acyl-CoA_dh_C"/>
    <property type="match status" value="1"/>
</dbReference>
<feature type="domain" description="Acetyl-CoA dehydrogenase-like C-terminal" evidence="1">
    <location>
        <begin position="1"/>
        <end position="53"/>
    </location>
</feature>
<evidence type="ECO:0000259" key="1">
    <source>
        <dbReference type="Pfam" id="PF12806"/>
    </source>
</evidence>
<name>A0A843Z2I5_LEUME</name>
<protein>
    <submittedName>
        <fullName evidence="2">Acyl-CoA dehydrogenase</fullName>
    </submittedName>
</protein>
<sequence>QMARALLVAIDRESEDPNFYGAKIATARVFADVLLTQAPGIAQSILTGGETIGAVPEAQF</sequence>
<accession>A0A843Z2I5</accession>
<feature type="non-terminal residue" evidence="2">
    <location>
        <position position="1"/>
    </location>
</feature>
<proteinExistence type="predicted"/>
<dbReference type="Proteomes" id="UP000469952">
    <property type="component" value="Unassembled WGS sequence"/>
</dbReference>
<reference evidence="2 3" key="1">
    <citation type="submission" date="2019-10" db="EMBL/GenBank/DDBJ databases">
        <title>WGS of Leuconostoc mesenteroides.</title>
        <authorList>
            <person name="Melo Bolivar J."/>
            <person name="Marino-Ramirez L."/>
            <person name="Villamil Diaz L.M."/>
        </authorList>
    </citation>
    <scope>NUCLEOTIDE SEQUENCE [LARGE SCALE GENOMIC DNA]</scope>
    <source>
        <strain evidence="2 3">M11</strain>
    </source>
</reference>
<evidence type="ECO:0000313" key="3">
    <source>
        <dbReference type="Proteomes" id="UP000469952"/>
    </source>
</evidence>
<comment type="caution">
    <text evidence="2">The sequence shown here is derived from an EMBL/GenBank/DDBJ whole genome shotgun (WGS) entry which is preliminary data.</text>
</comment>
<gene>
    <name evidence="2" type="ORF">GFV13_10110</name>
</gene>
<dbReference type="InterPro" id="IPR025878">
    <property type="entry name" value="Acyl-CoA_dh-like_C_dom"/>
</dbReference>
<dbReference type="EMBL" id="WIPA01000075">
    <property type="protein sequence ID" value="MQR27574.1"/>
    <property type="molecule type" value="Genomic_DNA"/>
</dbReference>
<evidence type="ECO:0000313" key="2">
    <source>
        <dbReference type="EMBL" id="MQR27574.1"/>
    </source>
</evidence>
<organism evidence="2 3">
    <name type="scientific">Leuconostoc mesenteroides</name>
    <dbReference type="NCBI Taxonomy" id="1245"/>
    <lineage>
        <taxon>Bacteria</taxon>
        <taxon>Bacillati</taxon>
        <taxon>Bacillota</taxon>
        <taxon>Bacilli</taxon>
        <taxon>Lactobacillales</taxon>
        <taxon>Lactobacillaceae</taxon>
        <taxon>Leuconostoc</taxon>
    </lineage>
</organism>